<feature type="region of interest" description="Disordered" evidence="2">
    <location>
        <begin position="270"/>
        <end position="291"/>
    </location>
</feature>
<comment type="caution">
    <text evidence="4">The sequence shown here is derived from an EMBL/GenBank/DDBJ whole genome shotgun (WGS) entry which is preliminary data.</text>
</comment>
<evidence type="ECO:0000313" key="5">
    <source>
        <dbReference type="Proteomes" id="UP000887013"/>
    </source>
</evidence>
<dbReference type="SMART" id="SM00355">
    <property type="entry name" value="ZnF_C2H2"/>
    <property type="match status" value="1"/>
</dbReference>
<keyword evidence="1" id="KW-0863">Zinc-finger</keyword>
<accession>A0A8X6TVZ4</accession>
<organism evidence="4 5">
    <name type="scientific">Nephila pilipes</name>
    <name type="common">Giant wood spider</name>
    <name type="synonym">Nephila maculata</name>
    <dbReference type="NCBI Taxonomy" id="299642"/>
    <lineage>
        <taxon>Eukaryota</taxon>
        <taxon>Metazoa</taxon>
        <taxon>Ecdysozoa</taxon>
        <taxon>Arthropoda</taxon>
        <taxon>Chelicerata</taxon>
        <taxon>Arachnida</taxon>
        <taxon>Araneae</taxon>
        <taxon>Araneomorphae</taxon>
        <taxon>Entelegynae</taxon>
        <taxon>Araneoidea</taxon>
        <taxon>Nephilidae</taxon>
        <taxon>Nephila</taxon>
    </lineage>
</organism>
<keyword evidence="5" id="KW-1185">Reference proteome</keyword>
<keyword evidence="1" id="KW-0862">Zinc</keyword>
<protein>
    <recommendedName>
        <fullName evidence="3">C2H2-type domain-containing protein</fullName>
    </recommendedName>
</protein>
<proteinExistence type="predicted"/>
<keyword evidence="1" id="KW-0479">Metal-binding</keyword>
<reference evidence="4" key="1">
    <citation type="submission" date="2020-08" db="EMBL/GenBank/DDBJ databases">
        <title>Multicomponent nature underlies the extraordinary mechanical properties of spider dragline silk.</title>
        <authorList>
            <person name="Kono N."/>
            <person name="Nakamura H."/>
            <person name="Mori M."/>
            <person name="Yoshida Y."/>
            <person name="Ohtoshi R."/>
            <person name="Malay A.D."/>
            <person name="Moran D.A.P."/>
            <person name="Tomita M."/>
            <person name="Numata K."/>
            <person name="Arakawa K."/>
        </authorList>
    </citation>
    <scope>NUCLEOTIDE SEQUENCE</scope>
</reference>
<feature type="domain" description="C2H2-type" evidence="3">
    <location>
        <begin position="3"/>
        <end position="31"/>
    </location>
</feature>
<feature type="non-terminal residue" evidence="4">
    <location>
        <position position="521"/>
    </location>
</feature>
<name>A0A8X6TVZ4_NEPPI</name>
<gene>
    <name evidence="4" type="ORF">NPIL_321811</name>
</gene>
<dbReference type="AlphaFoldDB" id="A0A8X6TVZ4"/>
<dbReference type="PROSITE" id="PS50157">
    <property type="entry name" value="ZINC_FINGER_C2H2_2"/>
    <property type="match status" value="1"/>
</dbReference>
<evidence type="ECO:0000313" key="4">
    <source>
        <dbReference type="EMBL" id="GFT56049.1"/>
    </source>
</evidence>
<dbReference type="Proteomes" id="UP000887013">
    <property type="component" value="Unassembled WGS sequence"/>
</dbReference>
<sequence length="521" mass="60079">MEFQCDYCNVVFTDFEQYLRHKYIIHNGQQLRRVTCEDGLTWNSFFKKFEKWSRTKLLLRSTRRQLNANESVETFVENSNLSFGAGNNDSIPIRQQVLPEATILASVFEHFESQKNTHPSEQQVNPLANRNQISVVSGCSQIPFRNLQIRPVTFKTSSEVSNHNTKSIDILSSHFGTTDKAGQTPFVNRETQNLIKNFENSNEYYRVAMNCQTSCVLKTDEGSSSTNQAEYFDLRKDFASKLPPKSSRQFYDEKTTVIIQNQVERRLSGYDTDETKLKKQKRSTERSGSHSGEKTFMLFTDFEQYLRHKYITHNGQELSRLTCSDGLTWNSFFKEFEKWSRTKLSLLSSRRQLNANESVETFVENSNLSFGAGNNEPIPIRQQVLPKGTISPSVFEHFESQKNTYPSEQQVNPLANRNQLNVVPRGSQIHFCNIQIRPDTCKTSREVSNHNTPSIDILSSYLGTTDEAGQTPFVNRESHNLIKNFENSNEYYRAAMSSQSFCHLKTDEGNCSRNQAEYFDF</sequence>
<evidence type="ECO:0000259" key="3">
    <source>
        <dbReference type="PROSITE" id="PS50157"/>
    </source>
</evidence>
<evidence type="ECO:0000256" key="2">
    <source>
        <dbReference type="SAM" id="MobiDB-lite"/>
    </source>
</evidence>
<dbReference type="GO" id="GO:0008270">
    <property type="term" value="F:zinc ion binding"/>
    <property type="evidence" value="ECO:0007669"/>
    <property type="project" value="UniProtKB-KW"/>
</dbReference>
<evidence type="ECO:0000256" key="1">
    <source>
        <dbReference type="PROSITE-ProRule" id="PRU00042"/>
    </source>
</evidence>
<dbReference type="EMBL" id="BMAW01113206">
    <property type="protein sequence ID" value="GFT56049.1"/>
    <property type="molecule type" value="Genomic_DNA"/>
</dbReference>
<dbReference type="InterPro" id="IPR013087">
    <property type="entry name" value="Znf_C2H2_type"/>
</dbReference>
<dbReference type="PROSITE" id="PS00028">
    <property type="entry name" value="ZINC_FINGER_C2H2_1"/>
    <property type="match status" value="1"/>
</dbReference>